<evidence type="ECO:0000313" key="4">
    <source>
        <dbReference type="Proteomes" id="UP000321393"/>
    </source>
</evidence>
<accession>A0A5A7UN63</accession>
<dbReference type="STRING" id="1194695.A0A5A7UN63"/>
<name>A0A5A7UN63_CUCMM</name>
<dbReference type="PANTHER" id="PTHR46136:SF33">
    <property type="entry name" value="TRANSCRIPTION FACTOR GTE10"/>
    <property type="match status" value="1"/>
</dbReference>
<sequence>MYYVEKASPDKLYRAALLRNRLADTILEALEKAFEKLQGDKRDPKKVRMEREEFERQQREEKALLQAEAKVAEDSRRKAEAEVAAAARDNNDDGTDGGELRMATNVSLFSEPFPFRFQFCVKQKRNKYSGDLLTHYLQRRKRASEKPRPFPTHYLRRRKNLDLFRRTTYTTSGKPRSFLTHTYDVEKT</sequence>
<dbReference type="EMBL" id="SSTE01007373">
    <property type="protein sequence ID" value="KAA0056528.1"/>
    <property type="molecule type" value="Genomic_DNA"/>
</dbReference>
<dbReference type="Proteomes" id="UP000321393">
    <property type="component" value="Unassembled WGS sequence"/>
</dbReference>
<proteinExistence type="predicted"/>
<dbReference type="Proteomes" id="UP000321947">
    <property type="component" value="Unassembled WGS sequence"/>
</dbReference>
<feature type="region of interest" description="Disordered" evidence="1">
    <location>
        <begin position="40"/>
        <end position="60"/>
    </location>
</feature>
<evidence type="ECO:0000313" key="2">
    <source>
        <dbReference type="EMBL" id="KAA0056528.1"/>
    </source>
</evidence>
<evidence type="ECO:0000313" key="5">
    <source>
        <dbReference type="Proteomes" id="UP000321947"/>
    </source>
</evidence>
<protein>
    <submittedName>
        <fullName evidence="2">Transcription factor GTE10-like</fullName>
    </submittedName>
</protein>
<dbReference type="PANTHER" id="PTHR46136">
    <property type="entry name" value="TRANSCRIPTION FACTOR GTE8"/>
    <property type="match status" value="1"/>
</dbReference>
<dbReference type="EMBL" id="SSTD01010321">
    <property type="protein sequence ID" value="TYK12097.1"/>
    <property type="molecule type" value="Genomic_DNA"/>
</dbReference>
<organism evidence="2 4">
    <name type="scientific">Cucumis melo var. makuwa</name>
    <name type="common">Oriental melon</name>
    <dbReference type="NCBI Taxonomy" id="1194695"/>
    <lineage>
        <taxon>Eukaryota</taxon>
        <taxon>Viridiplantae</taxon>
        <taxon>Streptophyta</taxon>
        <taxon>Embryophyta</taxon>
        <taxon>Tracheophyta</taxon>
        <taxon>Spermatophyta</taxon>
        <taxon>Magnoliopsida</taxon>
        <taxon>eudicotyledons</taxon>
        <taxon>Gunneridae</taxon>
        <taxon>Pentapetalae</taxon>
        <taxon>rosids</taxon>
        <taxon>fabids</taxon>
        <taxon>Cucurbitales</taxon>
        <taxon>Cucurbitaceae</taxon>
        <taxon>Benincaseae</taxon>
        <taxon>Cucumis</taxon>
    </lineage>
</organism>
<evidence type="ECO:0000256" key="1">
    <source>
        <dbReference type="SAM" id="MobiDB-lite"/>
    </source>
</evidence>
<dbReference type="AlphaFoldDB" id="A0A5A7UN63"/>
<comment type="caution">
    <text evidence="2">The sequence shown here is derived from an EMBL/GenBank/DDBJ whole genome shotgun (WGS) entry which is preliminary data.</text>
</comment>
<evidence type="ECO:0000313" key="3">
    <source>
        <dbReference type="EMBL" id="TYK12097.1"/>
    </source>
</evidence>
<dbReference type="InterPro" id="IPR052442">
    <property type="entry name" value="Env_Response_Regulator"/>
</dbReference>
<gene>
    <name evidence="3" type="ORF">E5676_scaffold106G00270</name>
    <name evidence="2" type="ORF">E6C27_scaffold288G00260</name>
</gene>
<reference evidence="4 5" key="1">
    <citation type="submission" date="2019-08" db="EMBL/GenBank/DDBJ databases">
        <title>Draft genome sequences of two oriental melons (Cucumis melo L. var makuwa).</title>
        <authorList>
            <person name="Kwon S.-Y."/>
        </authorList>
    </citation>
    <scope>NUCLEOTIDE SEQUENCE [LARGE SCALE GENOMIC DNA]</scope>
    <source>
        <strain evidence="5">cv. Chang Bougi</strain>
        <strain evidence="4">cv. SW 3</strain>
        <tissue evidence="2">Leaf</tissue>
    </source>
</reference>